<organism evidence="1">
    <name type="scientific">Dikerogammarus haemobaphes bi-facies-like virus</name>
    <dbReference type="NCBI Taxonomy" id="2072391"/>
    <lineage>
        <taxon>Viruses</taxon>
    </lineage>
</organism>
<sequence>MFDSFLNYCVQLPDVTPIKNNPLPKDFHKDFISKEDLCRNIFKQRYNIIMQKKRPPILKFDSTKGRLEFDGYNENIITSIGKGLAFEYNGPQHYNINYGNKYKKSELARIMRYDKLKVDLCKDKKIALITIPYTVKKENIACYIHKEIKKFFNI</sequence>
<reference evidence="1" key="1">
    <citation type="journal article" date="2018" name="Dis. Aquat. Organ.">
        <title>Pathogens of Dikerogammarus haemobaphes regulate host activity and survival, but also threaten native amphipod populations in the UK.</title>
        <authorList>
            <person name="Bojko J."/>
            <person name="Stentiford G.D."/>
            <person name="Stebbing P.D."/>
            <person name="Hassall C."/>
            <person name="Deacon A."/>
            <person name="Cargill B."/>
            <person name="Pile B."/>
            <person name="Dunn A.M."/>
        </authorList>
    </citation>
    <scope>NUCLEOTIDE SEQUENCE</scope>
    <source>
        <strain evidence="1">RA15030_133</strain>
    </source>
</reference>
<proteinExistence type="predicted"/>
<keyword evidence="1" id="KW-0347">Helicase</keyword>
<name>A0A2I7YUH0_9VIRU</name>
<accession>A0A2I7YUH0</accession>
<keyword evidence="1" id="KW-0067">ATP-binding</keyword>
<keyword evidence="1" id="KW-0378">Hydrolase</keyword>
<dbReference type="GO" id="GO:0004386">
    <property type="term" value="F:helicase activity"/>
    <property type="evidence" value="ECO:0007669"/>
    <property type="project" value="UniProtKB-KW"/>
</dbReference>
<keyword evidence="1" id="KW-0547">Nucleotide-binding</keyword>
<protein>
    <submittedName>
        <fullName evidence="1">Helicase</fullName>
    </submittedName>
</protein>
<evidence type="ECO:0000313" key="1">
    <source>
        <dbReference type="EMBL" id="AUS83697.1"/>
    </source>
</evidence>
<dbReference type="EMBL" id="MG661262">
    <property type="protein sequence ID" value="AUS83697.1"/>
    <property type="molecule type" value="Genomic_DNA"/>
</dbReference>